<sequence length="230" mass="24581">MPGAIAPFQRGILMKVRYLASGGIATVVAAGTLAGGIALSAQDSQPGTTRVAASVQDASTAAPNRYTIIQTFAAGGAGRKLRKVPLRRGYFKRSEPAKGFGFAKIALKHGFTKYSHIAKMTKVASWRHTTGTNYNLSITAREFTCGKSGCRIKRKQVVRQVVDTRITRGKPFGLVTMYCPGTGDRCPSWVMKTFSCPKIEKGLPCKAHGAGTKAALLGTTTRFDLVPGRV</sequence>
<keyword evidence="1" id="KW-0812">Transmembrane</keyword>
<keyword evidence="1" id="KW-0472">Membrane</keyword>
<evidence type="ECO:0000256" key="1">
    <source>
        <dbReference type="SAM" id="Phobius"/>
    </source>
</evidence>
<proteinExistence type="predicted"/>
<protein>
    <submittedName>
        <fullName evidence="2">Uncharacterized protein</fullName>
    </submittedName>
</protein>
<evidence type="ECO:0000313" key="2">
    <source>
        <dbReference type="EMBL" id="GAA2630115.1"/>
    </source>
</evidence>
<accession>A0ABN3QMJ3</accession>
<evidence type="ECO:0000313" key="3">
    <source>
        <dbReference type="Proteomes" id="UP001501509"/>
    </source>
</evidence>
<keyword evidence="1" id="KW-1133">Transmembrane helix</keyword>
<comment type="caution">
    <text evidence="2">The sequence shown here is derived from an EMBL/GenBank/DDBJ whole genome shotgun (WGS) entry which is preliminary data.</text>
</comment>
<feature type="transmembrane region" description="Helical" evidence="1">
    <location>
        <begin position="18"/>
        <end position="39"/>
    </location>
</feature>
<keyword evidence="3" id="KW-1185">Reference proteome</keyword>
<dbReference type="EMBL" id="BAAATD010000015">
    <property type="protein sequence ID" value="GAA2630115.1"/>
    <property type="molecule type" value="Genomic_DNA"/>
</dbReference>
<gene>
    <name evidence="2" type="ORF">GCM10010411_79820</name>
</gene>
<dbReference type="Proteomes" id="UP001501509">
    <property type="component" value="Unassembled WGS sequence"/>
</dbReference>
<reference evidence="2 3" key="1">
    <citation type="journal article" date="2019" name="Int. J. Syst. Evol. Microbiol.">
        <title>The Global Catalogue of Microorganisms (GCM) 10K type strain sequencing project: providing services to taxonomists for standard genome sequencing and annotation.</title>
        <authorList>
            <consortium name="The Broad Institute Genomics Platform"/>
            <consortium name="The Broad Institute Genome Sequencing Center for Infectious Disease"/>
            <person name="Wu L."/>
            <person name="Ma J."/>
        </authorList>
    </citation>
    <scope>NUCLEOTIDE SEQUENCE [LARGE SCALE GENOMIC DNA]</scope>
    <source>
        <strain evidence="2 3">JCM 6833</strain>
    </source>
</reference>
<organism evidence="2 3">
    <name type="scientific">Actinomadura fulvescens</name>
    <dbReference type="NCBI Taxonomy" id="46160"/>
    <lineage>
        <taxon>Bacteria</taxon>
        <taxon>Bacillati</taxon>
        <taxon>Actinomycetota</taxon>
        <taxon>Actinomycetes</taxon>
        <taxon>Streptosporangiales</taxon>
        <taxon>Thermomonosporaceae</taxon>
        <taxon>Actinomadura</taxon>
    </lineage>
</organism>
<name>A0ABN3QMJ3_9ACTN</name>